<dbReference type="EMBL" id="MVGT01002984">
    <property type="protein sequence ID" value="OVA05898.1"/>
    <property type="molecule type" value="Genomic_DNA"/>
</dbReference>
<keyword evidence="5" id="KW-1185">Reference proteome</keyword>
<comment type="caution">
    <text evidence="4">The sequence shown here is derived from an EMBL/GenBank/DDBJ whole genome shotgun (WGS) entry which is preliminary data.</text>
</comment>
<dbReference type="InParanoid" id="A0A200Q622"/>
<dbReference type="OMA" id="WTNLYDL"/>
<dbReference type="PANTHER" id="PTHR13890:SF35">
    <property type="entry name" value="MAGNESIUM TRANSPORTER MRS2-3"/>
    <property type="match status" value="1"/>
</dbReference>
<dbReference type="Gene3D" id="1.20.58.340">
    <property type="entry name" value="Magnesium transport protein CorA, transmembrane region"/>
    <property type="match status" value="1"/>
</dbReference>
<evidence type="ECO:0000256" key="2">
    <source>
        <dbReference type="RuleBase" id="RU366041"/>
    </source>
</evidence>
<dbReference type="FunCoup" id="A0A200Q622">
    <property type="interactions" value="1712"/>
</dbReference>
<keyword evidence="2" id="KW-0472">Membrane</keyword>
<feature type="transmembrane region" description="Helical" evidence="2">
    <location>
        <begin position="429"/>
        <end position="452"/>
    </location>
</feature>
<accession>A0A200Q622</accession>
<protein>
    <recommendedName>
        <fullName evidence="2">Magnesium transporter</fullName>
    </recommendedName>
</protein>
<name>A0A200Q622_MACCD</name>
<evidence type="ECO:0000256" key="3">
    <source>
        <dbReference type="SAM" id="MobiDB-lite"/>
    </source>
</evidence>
<evidence type="ECO:0000256" key="1">
    <source>
        <dbReference type="ARBA" id="ARBA00007535"/>
    </source>
</evidence>
<dbReference type="GO" id="GO:0015095">
    <property type="term" value="F:magnesium ion transmembrane transporter activity"/>
    <property type="evidence" value="ECO:0007669"/>
    <property type="project" value="TreeGrafter"/>
</dbReference>
<dbReference type="PANTHER" id="PTHR13890">
    <property type="entry name" value="RNA SPLICING PROTEIN MRS2, MITOCHONDRIAL"/>
    <property type="match status" value="1"/>
</dbReference>
<feature type="compositionally biased region" description="Basic and acidic residues" evidence="3">
    <location>
        <begin position="180"/>
        <end position="199"/>
    </location>
</feature>
<feature type="region of interest" description="Disordered" evidence="3">
    <location>
        <begin position="160"/>
        <end position="199"/>
    </location>
</feature>
<dbReference type="Pfam" id="PF22099">
    <property type="entry name" value="MRS2-like"/>
    <property type="match status" value="3"/>
</dbReference>
<dbReference type="AlphaFoldDB" id="A0A200Q622"/>
<comment type="function">
    <text evidence="2">Magnesium transporter that may mediate the influx of magnesium.</text>
</comment>
<dbReference type="OrthoDB" id="10251508at2759"/>
<gene>
    <name evidence="4" type="ORF">BVC80_1701g41</name>
</gene>
<evidence type="ECO:0000313" key="5">
    <source>
        <dbReference type="Proteomes" id="UP000195402"/>
    </source>
</evidence>
<keyword evidence="2" id="KW-1133">Transmembrane helix</keyword>
<keyword evidence="2" id="KW-0812">Transmembrane</keyword>
<dbReference type="Proteomes" id="UP000195402">
    <property type="component" value="Unassembled WGS sequence"/>
</dbReference>
<comment type="subcellular location">
    <subcellularLocation>
        <location evidence="2">Membrane</location>
        <topology evidence="2">Multi-pass membrane protein</topology>
    </subcellularLocation>
</comment>
<keyword evidence="2" id="KW-0460">Magnesium</keyword>
<keyword evidence="2" id="KW-0813">Transport</keyword>
<dbReference type="InterPro" id="IPR039204">
    <property type="entry name" value="MRS2-like"/>
</dbReference>
<reference evidence="4 5" key="1">
    <citation type="journal article" date="2017" name="Mol. Plant">
        <title>The Genome of Medicinal Plant Macleaya cordata Provides New Insights into Benzylisoquinoline Alkaloids Metabolism.</title>
        <authorList>
            <person name="Liu X."/>
            <person name="Liu Y."/>
            <person name="Huang P."/>
            <person name="Ma Y."/>
            <person name="Qing Z."/>
            <person name="Tang Q."/>
            <person name="Cao H."/>
            <person name="Cheng P."/>
            <person name="Zheng Y."/>
            <person name="Yuan Z."/>
            <person name="Zhou Y."/>
            <person name="Liu J."/>
            <person name="Tang Z."/>
            <person name="Zhuo Y."/>
            <person name="Zhang Y."/>
            <person name="Yu L."/>
            <person name="Huang J."/>
            <person name="Yang P."/>
            <person name="Peng Q."/>
            <person name="Zhang J."/>
            <person name="Jiang W."/>
            <person name="Zhang Z."/>
            <person name="Lin K."/>
            <person name="Ro D.K."/>
            <person name="Chen X."/>
            <person name="Xiong X."/>
            <person name="Shang Y."/>
            <person name="Huang S."/>
            <person name="Zeng J."/>
        </authorList>
    </citation>
    <scope>NUCLEOTIDE SEQUENCE [LARGE SCALE GENOMIC DNA]</scope>
    <source>
        <strain evidence="5">cv. BLH2017</strain>
        <tissue evidence="4">Root</tissue>
    </source>
</reference>
<organism evidence="4 5">
    <name type="scientific">Macleaya cordata</name>
    <name type="common">Five-seeded plume-poppy</name>
    <name type="synonym">Bocconia cordata</name>
    <dbReference type="NCBI Taxonomy" id="56857"/>
    <lineage>
        <taxon>Eukaryota</taxon>
        <taxon>Viridiplantae</taxon>
        <taxon>Streptophyta</taxon>
        <taxon>Embryophyta</taxon>
        <taxon>Tracheophyta</taxon>
        <taxon>Spermatophyta</taxon>
        <taxon>Magnoliopsida</taxon>
        <taxon>Ranunculales</taxon>
        <taxon>Papaveraceae</taxon>
        <taxon>Papaveroideae</taxon>
        <taxon>Macleaya</taxon>
    </lineage>
</organism>
<feature type="region of interest" description="Disordered" evidence="3">
    <location>
        <begin position="1"/>
        <end position="30"/>
    </location>
</feature>
<sequence>MRGPRPPTKLGVSPVEDETETAPPAGPAGVGGGLRKKAVVGVRTWLVLDSTGQAQLVEVGKHSIMRRTGLPARDLRILDPLLSYPSTVLGREKAIVINLEHIKAIITAQEVLLLNSRDPSVLPFVEELQHRLLRLHQATKSQEGRLSGDEAEWASLYDLEEPRSRTGSPPNSSGGFWQLNDRDEESKPDGKPPGLETRDRPKVLPFEFVALEACLEAACSCLDNEARTLELEAHPALDKLTTKISTLNLERVRQIKSRLVAITGRVQKVRDELEHLLDDDGDMAEMYLTEKIMQQQSDESSSLSSVNEGDGMYEGVLQSDIGDRIPAEISLEANDVQTSYEENLQNTISQDHLLGIHNGLSRRSHGTHTSTTYSAMSKQHLDVEELEMLLEAYFVQIDGTLNKLSTLREYVDDTEDYINIMLDDKQNHLLQMGVVLTTATLVVSAFVVVVGIFGMNITIELFDDEKAGMPEFLWTVGGGATGTIFLYVIAMAWCKHKRLLE</sequence>
<feature type="transmembrane region" description="Helical" evidence="2">
    <location>
        <begin position="472"/>
        <end position="494"/>
    </location>
</feature>
<keyword evidence="2" id="KW-0406">Ion transport</keyword>
<feature type="compositionally biased region" description="Polar residues" evidence="3">
    <location>
        <begin position="165"/>
        <end position="175"/>
    </location>
</feature>
<dbReference type="GO" id="GO:0016020">
    <property type="term" value="C:membrane"/>
    <property type="evidence" value="ECO:0007669"/>
    <property type="project" value="UniProtKB-SubCell"/>
</dbReference>
<dbReference type="Gene3D" id="2.40.128.330">
    <property type="match status" value="1"/>
</dbReference>
<evidence type="ECO:0000313" key="4">
    <source>
        <dbReference type="EMBL" id="OVA05898.1"/>
    </source>
</evidence>
<proteinExistence type="inferred from homology"/>
<comment type="similarity">
    <text evidence="1 2">Belongs to the CorA metal ion transporter (MIT) (TC 1.A.35.5) family.</text>
</comment>
<dbReference type="CDD" id="cd12823">
    <property type="entry name" value="Mrs2_Mfm1p-like"/>
    <property type="match status" value="1"/>
</dbReference>
<dbReference type="FunFam" id="2.40.128.330:FF:000001">
    <property type="entry name" value="Magnesium transporter MRS2-1"/>
    <property type="match status" value="1"/>
</dbReference>